<name>A0A0D6B436_RHOSU</name>
<evidence type="ECO:0000256" key="4">
    <source>
        <dbReference type="SAM" id="SignalP"/>
    </source>
</evidence>
<evidence type="ECO:0000256" key="3">
    <source>
        <dbReference type="ARBA" id="ARBA00023136"/>
    </source>
</evidence>
<dbReference type="Pfam" id="PF01103">
    <property type="entry name" value="Omp85"/>
    <property type="match status" value="1"/>
</dbReference>
<dbReference type="Gene3D" id="2.40.160.50">
    <property type="entry name" value="membrane protein fhac: a member of the omp85/tpsb transporter family"/>
    <property type="match status" value="1"/>
</dbReference>
<evidence type="ECO:0000256" key="1">
    <source>
        <dbReference type="ARBA" id="ARBA00004370"/>
    </source>
</evidence>
<sequence length="599" mass="62505">MTDTRFFPSLAVLTAVFLASGPHPAAATEAVLSAPGASDELRQALEASALTLEAARAPDASAQDIFAAARADYARLVGVLYARGYYGPEVHVTLDGREAADLSPLSVPARIGRVEIRVAPGRPFAFSQALIEPLAPGTELSDGFAPGKPAEAATVRAAAKAGVDGWRAAGHAKAKLAGQSLIADHPDATLAARLRLAPGPAIRFGDLVIAPGSGVREDRLRTIAGLPMGEPFDPDALDRSAERLRRTGAFRSVRLTEAETLGPGNSMDIGLEVVDQKKRRAGAGVEFSSLEGATVSGFWMHRNLMGGAERLRFDFEIAGIGGQDDGGEDLSLSARFDRPAVIDADTGLYLLGAVEDLDEPDYTETNARAGGGLTRIFSPHLKGEAGVLLRYADVSDDLGDRKMTHLTFPVSLTWDRRDDPLDAHKGFYLDGSVTPLLAVGGAAESGALIKADGRIYQQLGSRLVLAGRAQIGSVVGAASDGVPPALLFFSGGGGTVRGQPYQSLAVDLPNGDRIGGRSFIGLSGEARVGVTRAIQMVAFYDAGFVGPDSWVSDGDWQSGAGLGLRYDTGIGPIRFDVAAPVDGDTGDGVQFYIGIGQAF</sequence>
<feature type="signal peptide" evidence="4">
    <location>
        <begin position="1"/>
        <end position="25"/>
    </location>
</feature>
<accession>A0A0D6B436</accession>
<dbReference type="AlphaFoldDB" id="A0A0D6B436"/>
<organism evidence="6 7">
    <name type="scientific">Rhodovulum sulfidophilum</name>
    <name type="common">Rhodobacter sulfidophilus</name>
    <dbReference type="NCBI Taxonomy" id="35806"/>
    <lineage>
        <taxon>Bacteria</taxon>
        <taxon>Pseudomonadati</taxon>
        <taxon>Pseudomonadota</taxon>
        <taxon>Alphaproteobacteria</taxon>
        <taxon>Rhodobacterales</taxon>
        <taxon>Paracoccaceae</taxon>
        <taxon>Rhodovulum</taxon>
    </lineage>
</organism>
<dbReference type="eggNOG" id="COG0729">
    <property type="taxonomic scope" value="Bacteria"/>
</dbReference>
<evidence type="ECO:0000313" key="7">
    <source>
        <dbReference type="Proteomes" id="UP000064912"/>
    </source>
</evidence>
<gene>
    <name evidence="6" type="ORF">NHU_02700</name>
</gene>
<keyword evidence="2" id="KW-1134">Transmembrane beta strand</keyword>
<dbReference type="KEGG" id="rsu:NHU_02700"/>
<dbReference type="Proteomes" id="UP000064912">
    <property type="component" value="Chromosome"/>
</dbReference>
<reference evidence="6 7" key="1">
    <citation type="submission" date="2015-02" db="EMBL/GenBank/DDBJ databases">
        <title>Genome sequene of Rhodovulum sulfidophilum DSM 2351.</title>
        <authorList>
            <person name="Nagao N."/>
        </authorList>
    </citation>
    <scope>NUCLEOTIDE SEQUENCE [LARGE SCALE GENOMIC DNA]</scope>
    <source>
        <strain evidence="6 7">DSM 2351</strain>
    </source>
</reference>
<proteinExistence type="predicted"/>
<feature type="chain" id="PRO_5002301177" evidence="4">
    <location>
        <begin position="26"/>
        <end position="599"/>
    </location>
</feature>
<dbReference type="EMBL" id="AP014800">
    <property type="protein sequence ID" value="BAQ69847.1"/>
    <property type="molecule type" value="Genomic_DNA"/>
</dbReference>
<dbReference type="PANTHER" id="PTHR12815">
    <property type="entry name" value="SORTING AND ASSEMBLY MACHINERY SAMM50 PROTEIN FAMILY MEMBER"/>
    <property type="match status" value="1"/>
</dbReference>
<dbReference type="PANTHER" id="PTHR12815:SF42">
    <property type="entry name" value="BACTERIAL SURFACE ANTIGEN (D15) DOMAIN-CONTAINING PROTEIN"/>
    <property type="match status" value="1"/>
</dbReference>
<keyword evidence="3" id="KW-0472">Membrane</keyword>
<dbReference type="InterPro" id="IPR000184">
    <property type="entry name" value="Bac_surfAg_D15"/>
</dbReference>
<comment type="subcellular location">
    <subcellularLocation>
        <location evidence="1">Membrane</location>
    </subcellularLocation>
</comment>
<dbReference type="Gene3D" id="3.10.20.310">
    <property type="entry name" value="membrane protein fhac"/>
    <property type="match status" value="1"/>
</dbReference>
<dbReference type="InterPro" id="IPR039910">
    <property type="entry name" value="D15-like"/>
</dbReference>
<evidence type="ECO:0000313" key="6">
    <source>
        <dbReference type="EMBL" id="BAQ69847.1"/>
    </source>
</evidence>
<protein>
    <submittedName>
        <fullName evidence="6">Putative outer membrane protein</fullName>
    </submittedName>
</protein>
<keyword evidence="4" id="KW-0732">Signal</keyword>
<dbReference type="PATRIC" id="fig|35806.4.peg.2777"/>
<keyword evidence="2" id="KW-0812">Transmembrane</keyword>
<feature type="domain" description="Bacterial surface antigen (D15)" evidence="5">
    <location>
        <begin position="303"/>
        <end position="599"/>
    </location>
</feature>
<evidence type="ECO:0000259" key="5">
    <source>
        <dbReference type="Pfam" id="PF01103"/>
    </source>
</evidence>
<evidence type="ECO:0000256" key="2">
    <source>
        <dbReference type="ARBA" id="ARBA00022452"/>
    </source>
</evidence>
<dbReference type="GO" id="GO:0019867">
    <property type="term" value="C:outer membrane"/>
    <property type="evidence" value="ECO:0007669"/>
    <property type="project" value="InterPro"/>
</dbReference>